<accession>A0A0X3UMH0</accession>
<dbReference type="GO" id="GO:0016627">
    <property type="term" value="F:oxidoreductase activity, acting on the CH-CH group of donors"/>
    <property type="evidence" value="ECO:0007669"/>
    <property type="project" value="InterPro"/>
</dbReference>
<dbReference type="RefSeq" id="WP_067691736.1">
    <property type="nucleotide sequence ID" value="NZ_LLZH01000134.1"/>
</dbReference>
<name>A0A0X3UMH0_9ACTN</name>
<sequence>MNADQARRSARAHGLTATLTTMHDTLPERVLPCGPSGCCVLPEPALHDVAGVWTAGTVAVLDPAAVERLGRVETPDGPLAAVRYRGAPGPAGVPAPWSDWLARLAGLRLGLSEALLDATVAHLGDRRVGDTPLLLQQMIKGALADAVTEQIEIKIQLTGTPPPAESLAALHRQITMTDRMLLRLLGASGFTADGPGAVVNASELLADAWIGGEGWVP</sequence>
<proteinExistence type="predicted"/>
<evidence type="ECO:0008006" key="3">
    <source>
        <dbReference type="Google" id="ProtNLM"/>
    </source>
</evidence>
<dbReference type="EMBL" id="LLZH01000134">
    <property type="protein sequence ID" value="KUL33783.1"/>
    <property type="molecule type" value="Genomic_DNA"/>
</dbReference>
<dbReference type="OrthoDB" id="4225547at2"/>
<comment type="caution">
    <text evidence="1">The sequence shown here is derived from an EMBL/GenBank/DDBJ whole genome shotgun (WGS) entry which is preliminary data.</text>
</comment>
<organism evidence="1 2">
    <name type="scientific">Actinoplanes awajinensis subsp. mycoplanecinus</name>
    <dbReference type="NCBI Taxonomy" id="135947"/>
    <lineage>
        <taxon>Bacteria</taxon>
        <taxon>Bacillati</taxon>
        <taxon>Actinomycetota</taxon>
        <taxon>Actinomycetes</taxon>
        <taxon>Micromonosporales</taxon>
        <taxon>Micromonosporaceae</taxon>
        <taxon>Actinoplanes</taxon>
    </lineage>
</organism>
<keyword evidence="2" id="KW-1185">Reference proteome</keyword>
<evidence type="ECO:0000313" key="2">
    <source>
        <dbReference type="Proteomes" id="UP000053244"/>
    </source>
</evidence>
<dbReference type="SUPFAM" id="SSF47203">
    <property type="entry name" value="Acyl-CoA dehydrogenase C-terminal domain-like"/>
    <property type="match status" value="1"/>
</dbReference>
<gene>
    <name evidence="1" type="ORF">ADL15_17480</name>
</gene>
<dbReference type="AlphaFoldDB" id="A0A0X3UMH0"/>
<evidence type="ECO:0000313" key="1">
    <source>
        <dbReference type="EMBL" id="KUL33783.1"/>
    </source>
</evidence>
<dbReference type="InterPro" id="IPR036250">
    <property type="entry name" value="AcylCo_DH-like_C"/>
</dbReference>
<reference evidence="1 2" key="1">
    <citation type="submission" date="2015-10" db="EMBL/GenBank/DDBJ databases">
        <authorList>
            <person name="Gilbert D.G."/>
        </authorList>
    </citation>
    <scope>NUCLEOTIDE SEQUENCE [LARGE SCALE GENOMIC DNA]</scope>
    <source>
        <strain evidence="1 2">NRRL B-16712</strain>
    </source>
</reference>
<protein>
    <recommendedName>
        <fullName evidence="3">Acyl-CoA dehydrogenase/oxidase C-terminal domain-containing protein</fullName>
    </recommendedName>
</protein>
<dbReference type="Proteomes" id="UP000053244">
    <property type="component" value="Unassembled WGS sequence"/>
</dbReference>